<reference evidence="9" key="1">
    <citation type="submission" date="2024-04" db="EMBL/GenBank/DDBJ databases">
        <authorList>
            <person name="Shaw F."/>
            <person name="Minotto A."/>
        </authorList>
    </citation>
    <scope>NUCLEOTIDE SEQUENCE [LARGE SCALE GENOMIC DNA]</scope>
</reference>
<evidence type="ECO:0000256" key="5">
    <source>
        <dbReference type="SAM" id="MobiDB-lite"/>
    </source>
</evidence>
<feature type="compositionally biased region" description="Low complexity" evidence="5">
    <location>
        <begin position="563"/>
        <end position="577"/>
    </location>
</feature>
<dbReference type="InterPro" id="IPR000433">
    <property type="entry name" value="Znf_ZZ"/>
</dbReference>
<proteinExistence type="predicted"/>
<organism evidence="8 9">
    <name type="scientific">Somion occarium</name>
    <dbReference type="NCBI Taxonomy" id="3059160"/>
    <lineage>
        <taxon>Eukaryota</taxon>
        <taxon>Fungi</taxon>
        <taxon>Dikarya</taxon>
        <taxon>Basidiomycota</taxon>
        <taxon>Agaricomycotina</taxon>
        <taxon>Agaricomycetes</taxon>
        <taxon>Polyporales</taxon>
        <taxon>Cerrenaceae</taxon>
        <taxon>Somion</taxon>
    </lineage>
</organism>
<dbReference type="PROSITE" id="PS01357">
    <property type="entry name" value="ZF_ZZ_1"/>
    <property type="match status" value="2"/>
</dbReference>
<dbReference type="SUPFAM" id="SSF54277">
    <property type="entry name" value="CAD &amp; PB1 domains"/>
    <property type="match status" value="1"/>
</dbReference>
<dbReference type="InterPro" id="IPR053793">
    <property type="entry name" value="PB1-like"/>
</dbReference>
<feature type="compositionally biased region" description="Polar residues" evidence="5">
    <location>
        <begin position="211"/>
        <end position="226"/>
    </location>
</feature>
<gene>
    <name evidence="8" type="ORF">GFSPODELE1_LOCUS9652</name>
</gene>
<sequence length="1040" mass="113478">MSAYSVSDRDSWTEQRPDKPLVVKVHYDGINKRITFSSSRSCTFDLLRHKVEQCYALSATSYAITYTDDDGETTDITTDADLTEAIRYFHAGSDEPLSSAASILSGRSFGRGKITLRFKISVDYDGPSLSDTSSLVSLDEFKDRNGSAYSLSFSSSLSAEPEDDAVTVSSKDMGSKYDIFRARAGPKTIMSGPSREPLIQRSAKPPESDWDQQTVSSVPLSPNMQKQKVAAAPSRLSPGGSMNGKEPAEDPSSVFERLKLSEGLNGSPSSSYGSSTLQSERGAAWLRDQNARTIKTMLGTLPEPSESESDQISLSEADDTRSVMSGELYLHKDPRGKFYYSYTAGSSVAQSSCDSGYDDSSSVTYDADVSNPNTSDAAQSRPTSMQVNWFQQQQDTGPLADLSRRATASTSQLVNHRANSEPIISHISLDIPPELLPFITSTPLAPPVNPTDCSNCGALLETLRYVCSTCGEKEPPNACSSPSLNGDAESFGKGKGKEVSPPPSDHLYPPRRPAYSSSASPSVSSWTLVADDNPFHDSNAVKPQKPYKPLPAIPINSPAKPTSGISPRSSTASSSSYLSIPGRTVDTCSNGYELCFSCIESAGVIHALEMTLAPGSSPGSGDWPPSPEDAELALSQWRRSAPKRKGQLRHAYLEKVWGPRGWDDVEQDDVRSPECSACGTVIVNKRYKCASCKNFNLCRACYSQVHEVHPAHAFLLIPEKPARTRSEPVMDMPPIPADNEEPSMTHGVKCVHCMLDIVGARFHCAICPSVDICSNCESAGLPGNLDSADGGHSSSHIMIKIPYPLPSDELQIASRRVKQLWDRDAPNLETPPRSRRDSLLSSYARTVMAGSGSSLDVATVSGMDPEDHGIRCSECTKPIRGVRFQCANCVSKPNSYSLCASCEARSYVVHDPMHVFFKLPRPVNTQIECDFPMLPHLYRSPAGPPGGVFNSQNPKEYLQSLYHPSALCDRCMQRITGEWFRCVYCAKDLCDNCESMDTHDDSHFFMVFKSEVDMQRFRVFAQLERANGSPPVVPYRVYTS</sequence>
<feature type="region of interest" description="Disordered" evidence="5">
    <location>
        <begin position="299"/>
        <end position="319"/>
    </location>
</feature>
<dbReference type="Gene3D" id="3.30.60.90">
    <property type="match status" value="4"/>
</dbReference>
<feature type="domain" description="PB1" evidence="7">
    <location>
        <begin position="20"/>
        <end position="111"/>
    </location>
</feature>
<dbReference type="SMART" id="SM00291">
    <property type="entry name" value="ZnF_ZZ"/>
    <property type="match status" value="4"/>
</dbReference>
<feature type="region of interest" description="Disordered" evidence="5">
    <location>
        <begin position="184"/>
        <end position="252"/>
    </location>
</feature>
<name>A0ABP1E2L0_9APHY</name>
<feature type="region of interest" description="Disordered" evidence="5">
    <location>
        <begin position="541"/>
        <end position="577"/>
    </location>
</feature>
<evidence type="ECO:0000313" key="9">
    <source>
        <dbReference type="Proteomes" id="UP001497453"/>
    </source>
</evidence>
<dbReference type="InterPro" id="IPR052260">
    <property type="entry name" value="Autophagy_Rcpt_SigReg"/>
</dbReference>
<feature type="domain" description="ZZ-type" evidence="6">
    <location>
        <begin position="745"/>
        <end position="806"/>
    </location>
</feature>
<evidence type="ECO:0000256" key="2">
    <source>
        <dbReference type="ARBA" id="ARBA00022771"/>
    </source>
</evidence>
<evidence type="ECO:0000259" key="6">
    <source>
        <dbReference type="PROSITE" id="PS50135"/>
    </source>
</evidence>
<dbReference type="SUPFAM" id="SSF57850">
    <property type="entry name" value="RING/U-box"/>
    <property type="match status" value="4"/>
</dbReference>
<keyword evidence="9" id="KW-1185">Reference proteome</keyword>
<feature type="region of interest" description="Disordered" evidence="5">
    <location>
        <begin position="351"/>
        <end position="383"/>
    </location>
</feature>
<dbReference type="CDD" id="cd02249">
    <property type="entry name" value="ZZ"/>
    <property type="match status" value="1"/>
</dbReference>
<dbReference type="EMBL" id="OZ037951">
    <property type="protein sequence ID" value="CAL1714190.1"/>
    <property type="molecule type" value="Genomic_DNA"/>
</dbReference>
<dbReference type="InterPro" id="IPR000270">
    <property type="entry name" value="PB1_dom"/>
</dbReference>
<dbReference type="Pfam" id="PF00569">
    <property type="entry name" value="ZZ"/>
    <property type="match status" value="2"/>
</dbReference>
<dbReference type="PANTHER" id="PTHR15090">
    <property type="entry name" value="SEQUESTOSOME 1-RELATED"/>
    <property type="match status" value="1"/>
</dbReference>
<dbReference type="InterPro" id="IPR043145">
    <property type="entry name" value="Znf_ZZ_sf"/>
</dbReference>
<dbReference type="Gene3D" id="3.10.20.90">
    <property type="entry name" value="Phosphatidylinositol 3-kinase Catalytic Subunit, Chain A, domain 1"/>
    <property type="match status" value="1"/>
</dbReference>
<dbReference type="PANTHER" id="PTHR15090:SF0">
    <property type="entry name" value="SEQUESTOSOME-1"/>
    <property type="match status" value="1"/>
</dbReference>
<dbReference type="CDD" id="cd02340">
    <property type="entry name" value="ZZ_NBR1_like"/>
    <property type="match status" value="1"/>
</dbReference>
<accession>A0ABP1E2L0</accession>
<feature type="compositionally biased region" description="Polar residues" evidence="5">
    <location>
        <begin position="370"/>
        <end position="383"/>
    </location>
</feature>
<evidence type="ECO:0000256" key="3">
    <source>
        <dbReference type="ARBA" id="ARBA00022833"/>
    </source>
</evidence>
<feature type="compositionally biased region" description="Low complexity" evidence="5">
    <location>
        <begin position="351"/>
        <end position="362"/>
    </location>
</feature>
<dbReference type="PROSITE" id="PS51745">
    <property type="entry name" value="PB1"/>
    <property type="match status" value="1"/>
</dbReference>
<dbReference type="Pfam" id="PF00564">
    <property type="entry name" value="PB1"/>
    <property type="match status" value="1"/>
</dbReference>
<feature type="region of interest" description="Disordered" evidence="5">
    <location>
        <begin position="475"/>
        <end position="521"/>
    </location>
</feature>
<protein>
    <submittedName>
        <fullName evidence="8">Uncharacterized protein</fullName>
    </submittedName>
</protein>
<keyword evidence="2 4" id="KW-0863">Zinc-finger</keyword>
<dbReference type="Proteomes" id="UP001497453">
    <property type="component" value="Chromosome 8"/>
</dbReference>
<keyword evidence="3" id="KW-0862">Zinc</keyword>
<keyword evidence="1" id="KW-0479">Metal-binding</keyword>
<feature type="domain" description="ZZ-type" evidence="6">
    <location>
        <begin position="670"/>
        <end position="722"/>
    </location>
</feature>
<dbReference type="PROSITE" id="PS50135">
    <property type="entry name" value="ZF_ZZ_2"/>
    <property type="match status" value="2"/>
</dbReference>
<evidence type="ECO:0000256" key="1">
    <source>
        <dbReference type="ARBA" id="ARBA00022723"/>
    </source>
</evidence>
<evidence type="ECO:0000256" key="4">
    <source>
        <dbReference type="PROSITE-ProRule" id="PRU00228"/>
    </source>
</evidence>
<evidence type="ECO:0000259" key="7">
    <source>
        <dbReference type="PROSITE" id="PS51745"/>
    </source>
</evidence>
<evidence type="ECO:0000313" key="8">
    <source>
        <dbReference type="EMBL" id="CAL1714190.1"/>
    </source>
</evidence>